<protein>
    <submittedName>
        <fullName evidence="2">Uncharacterized protein</fullName>
    </submittedName>
</protein>
<dbReference type="GeneID" id="94432182"/>
<dbReference type="RefSeq" id="XP_067919048.1">
    <property type="nucleotide sequence ID" value="XM_068068971.1"/>
</dbReference>
<dbReference type="AlphaFoldDB" id="A0A2C6KLL7"/>
<name>A0A2C6KLL7_9APIC</name>
<evidence type="ECO:0000256" key="1">
    <source>
        <dbReference type="SAM" id="MobiDB-lite"/>
    </source>
</evidence>
<accession>A0A2C6KLL7</accession>
<evidence type="ECO:0000313" key="2">
    <source>
        <dbReference type="EMBL" id="PHJ17324.1"/>
    </source>
</evidence>
<proteinExistence type="predicted"/>
<comment type="caution">
    <text evidence="2">The sequence shown here is derived from an EMBL/GenBank/DDBJ whole genome shotgun (WGS) entry which is preliminary data.</text>
</comment>
<feature type="compositionally biased region" description="Low complexity" evidence="1">
    <location>
        <begin position="71"/>
        <end position="88"/>
    </location>
</feature>
<organism evidence="2 3">
    <name type="scientific">Cystoisospora suis</name>
    <dbReference type="NCBI Taxonomy" id="483139"/>
    <lineage>
        <taxon>Eukaryota</taxon>
        <taxon>Sar</taxon>
        <taxon>Alveolata</taxon>
        <taxon>Apicomplexa</taxon>
        <taxon>Conoidasida</taxon>
        <taxon>Coccidia</taxon>
        <taxon>Eucoccidiorida</taxon>
        <taxon>Eimeriorina</taxon>
        <taxon>Sarcocystidae</taxon>
        <taxon>Cystoisospora</taxon>
    </lineage>
</organism>
<dbReference type="Proteomes" id="UP000221165">
    <property type="component" value="Unassembled WGS sequence"/>
</dbReference>
<gene>
    <name evidence="2" type="ORF">CSUI_008849</name>
</gene>
<dbReference type="VEuPathDB" id="ToxoDB:CSUI_008849"/>
<keyword evidence="3" id="KW-1185">Reference proteome</keyword>
<dbReference type="EMBL" id="MIGC01005091">
    <property type="protein sequence ID" value="PHJ17324.1"/>
    <property type="molecule type" value="Genomic_DNA"/>
</dbReference>
<evidence type="ECO:0000313" key="3">
    <source>
        <dbReference type="Proteomes" id="UP000221165"/>
    </source>
</evidence>
<feature type="region of interest" description="Disordered" evidence="1">
    <location>
        <begin position="71"/>
        <end position="93"/>
    </location>
</feature>
<reference evidence="2 3" key="1">
    <citation type="journal article" date="2017" name="Int. J. Parasitol.">
        <title>The genome of the protozoan parasite Cystoisospora suis and a reverse vaccinology approach to identify vaccine candidates.</title>
        <authorList>
            <person name="Palmieri N."/>
            <person name="Shrestha A."/>
            <person name="Ruttkowski B."/>
            <person name="Beck T."/>
            <person name="Vogl C."/>
            <person name="Tomley F."/>
            <person name="Blake D.P."/>
            <person name="Joachim A."/>
        </authorList>
    </citation>
    <scope>NUCLEOTIDE SEQUENCE [LARGE SCALE GENOMIC DNA]</scope>
    <source>
        <strain evidence="2 3">Wien I</strain>
    </source>
</reference>
<sequence>MDCLSLDRHEGPVCDDVWRSSCKLVSCLSINDFSFLFATLTWDFCFVCPRSLSEPWRSLSHVSSGLVLSSRFAETSSRPRGSPGLPSPDDFSLSRYLVFPDGTMPRS</sequence>